<dbReference type="Proteomes" id="UP000017175">
    <property type="component" value="Chromosome"/>
</dbReference>
<gene>
    <name evidence="4" type="ORF">B723_18165</name>
</gene>
<protein>
    <submittedName>
        <fullName evidence="4">Glycosyl transferase</fullName>
    </submittedName>
</protein>
<sequence length="325" mass="36382">MAIGMGVVVIGRNEGLRLERCLVSLVGAAEQVVYVDSGSTDDSVEMAKALGVEVVELDMSIPFTAARARNEGFARLQRLLPAMRYVQFVDGDCEVVEGWLSRAQDFLDTRPDVAVVCGRRRERFPQRSIYNLLCDLEWDTPIGEAKACGGDALMRADAFAAASGFRADLIAGEEPELCVRLRANEWKVWRLAEEMTLHDAAMTRFGQWWRRTLRGGHAFAEGAFLHGAAPEKHWLRESRRAWFWGLGVPLATVIALLMLGWSGLLLLLVYPLQVVRLARRGGRSKRENWLLALFLVLGKFPEMLGQAKFLLNRFGTGKTALIEYK</sequence>
<keyword evidence="4" id="KW-0808">Transferase</keyword>
<dbReference type="RefSeq" id="WP_017338063.1">
    <property type="nucleotide sequence ID" value="NZ_CP010945.1"/>
</dbReference>
<keyword evidence="1" id="KW-0997">Cell inner membrane</keyword>
<feature type="domain" description="Glycosyltransferase 2-like" evidence="3">
    <location>
        <begin position="7"/>
        <end position="122"/>
    </location>
</feature>
<dbReference type="eggNOG" id="COG1215">
    <property type="taxonomic scope" value="Bacteria"/>
</dbReference>
<dbReference type="Gene3D" id="3.90.550.10">
    <property type="entry name" value="Spore Coat Polysaccharide Biosynthesis Protein SpsA, Chain A"/>
    <property type="match status" value="1"/>
</dbReference>
<organism evidence="4 5">
    <name type="scientific">Pseudomonas fluorescens NCIMB 11764</name>
    <dbReference type="NCBI Taxonomy" id="1221522"/>
    <lineage>
        <taxon>Bacteria</taxon>
        <taxon>Pseudomonadati</taxon>
        <taxon>Pseudomonadota</taxon>
        <taxon>Gammaproteobacteria</taxon>
        <taxon>Pseudomonadales</taxon>
        <taxon>Pseudomonadaceae</taxon>
        <taxon>Pseudomonas</taxon>
    </lineage>
</organism>
<reference evidence="4 5" key="1">
    <citation type="journal article" date="2012" name="J. Bacteriol.">
        <title>Draft genome sequence of the cyanide-utilizing bacterium Pseudomonas fluorescens strain NCIMB 11764.</title>
        <authorList>
            <person name="Vilo C.A."/>
            <person name="Benedik M.J."/>
            <person name="Kunz D.A."/>
            <person name="Dong Q."/>
        </authorList>
    </citation>
    <scope>NUCLEOTIDE SEQUENCE [LARGE SCALE GENOMIC DNA]</scope>
    <source>
        <strain evidence="4 5">NCIMB 11764</strain>
    </source>
</reference>
<accession>A0A0K1QRA0</accession>
<keyword evidence="2" id="KW-0812">Transmembrane</keyword>
<keyword evidence="2" id="KW-0472">Membrane</keyword>
<dbReference type="InterPro" id="IPR001173">
    <property type="entry name" value="Glyco_trans_2-like"/>
</dbReference>
<dbReference type="PANTHER" id="PTHR43646">
    <property type="entry name" value="GLYCOSYLTRANSFERASE"/>
    <property type="match status" value="1"/>
</dbReference>
<keyword evidence="1" id="KW-1003">Cell membrane</keyword>
<evidence type="ECO:0000256" key="2">
    <source>
        <dbReference type="SAM" id="Phobius"/>
    </source>
</evidence>
<name>A0A0K1QRA0_PSEFL</name>
<dbReference type="OrthoDB" id="9811884at2"/>
<dbReference type="AlphaFoldDB" id="A0A0K1QRA0"/>
<evidence type="ECO:0000313" key="4">
    <source>
        <dbReference type="EMBL" id="AKV08223.1"/>
    </source>
</evidence>
<dbReference type="CDD" id="cd00761">
    <property type="entry name" value="Glyco_tranf_GTA_type"/>
    <property type="match status" value="1"/>
</dbReference>
<dbReference type="Pfam" id="PF00535">
    <property type="entry name" value="Glycos_transf_2"/>
    <property type="match status" value="1"/>
</dbReference>
<feature type="transmembrane region" description="Helical" evidence="2">
    <location>
        <begin position="241"/>
        <end position="269"/>
    </location>
</feature>
<proteinExistence type="predicted"/>
<keyword evidence="2" id="KW-1133">Transmembrane helix</keyword>
<evidence type="ECO:0000313" key="5">
    <source>
        <dbReference type="Proteomes" id="UP000017175"/>
    </source>
</evidence>
<evidence type="ECO:0000256" key="1">
    <source>
        <dbReference type="ARBA" id="ARBA00022519"/>
    </source>
</evidence>
<dbReference type="InterPro" id="IPR029044">
    <property type="entry name" value="Nucleotide-diphossugar_trans"/>
</dbReference>
<dbReference type="GO" id="GO:0016740">
    <property type="term" value="F:transferase activity"/>
    <property type="evidence" value="ECO:0007669"/>
    <property type="project" value="UniProtKB-KW"/>
</dbReference>
<evidence type="ECO:0000259" key="3">
    <source>
        <dbReference type="Pfam" id="PF00535"/>
    </source>
</evidence>
<dbReference type="SUPFAM" id="SSF53448">
    <property type="entry name" value="Nucleotide-diphospho-sugar transferases"/>
    <property type="match status" value="1"/>
</dbReference>
<dbReference type="PANTHER" id="PTHR43646:SF6">
    <property type="entry name" value="PRE-MYCOFACTOCIN GLYCOSYLTRANSFERASE"/>
    <property type="match status" value="1"/>
</dbReference>
<dbReference type="EMBL" id="CP010945">
    <property type="protein sequence ID" value="AKV08223.1"/>
    <property type="molecule type" value="Genomic_DNA"/>
</dbReference>